<reference evidence="20" key="1">
    <citation type="submission" date="2016-10" db="EMBL/GenBank/DDBJ databases">
        <authorList>
            <person name="Varghese N."/>
            <person name="Submissions S."/>
        </authorList>
    </citation>
    <scope>NUCLEOTIDE SEQUENCE [LARGE SCALE GENOMIC DNA]</scope>
    <source>
        <strain evidence="20">2SM5</strain>
    </source>
</reference>
<feature type="transmembrane region" description="Helical" evidence="15">
    <location>
        <begin position="31"/>
        <end position="55"/>
    </location>
</feature>
<keyword evidence="4" id="KW-0997">Cell inner membrane</keyword>
<keyword evidence="3" id="KW-1003">Cell membrane</keyword>
<keyword evidence="11 15" id="KW-0472">Membrane</keyword>
<organism evidence="19 20">
    <name type="scientific">Halopseudomonas litoralis</name>
    <dbReference type="NCBI Taxonomy" id="797277"/>
    <lineage>
        <taxon>Bacteria</taxon>
        <taxon>Pseudomonadati</taxon>
        <taxon>Pseudomonadota</taxon>
        <taxon>Gammaproteobacteria</taxon>
        <taxon>Pseudomonadales</taxon>
        <taxon>Pseudomonadaceae</taxon>
        <taxon>Halopseudomonas</taxon>
    </lineage>
</organism>
<evidence type="ECO:0000256" key="11">
    <source>
        <dbReference type="ARBA" id="ARBA00023136"/>
    </source>
</evidence>
<dbReference type="PANTHER" id="PTHR32309:SF32">
    <property type="entry name" value="TYROSINE-PROTEIN KINASE ETK-RELATED"/>
    <property type="match status" value="1"/>
</dbReference>
<comment type="similarity">
    <text evidence="2">Belongs to the etk/wzc family.</text>
</comment>
<evidence type="ECO:0000256" key="13">
    <source>
        <dbReference type="ARBA" id="ARBA00053015"/>
    </source>
</evidence>
<keyword evidence="10 15" id="KW-1133">Transmembrane helix</keyword>
<comment type="catalytic activity">
    <reaction evidence="13">
        <text>L-tyrosyl-[protein] + ATP = O-phospho-L-tyrosyl-[protein] + ADP + H(+)</text>
        <dbReference type="Rhea" id="RHEA:10596"/>
        <dbReference type="Rhea" id="RHEA-COMP:10136"/>
        <dbReference type="Rhea" id="RHEA-COMP:20101"/>
        <dbReference type="ChEBI" id="CHEBI:15378"/>
        <dbReference type="ChEBI" id="CHEBI:30616"/>
        <dbReference type="ChEBI" id="CHEBI:46858"/>
        <dbReference type="ChEBI" id="CHEBI:61978"/>
        <dbReference type="ChEBI" id="CHEBI:456216"/>
    </reaction>
</comment>
<feature type="domain" description="Tyrosine-protein kinase G-rich" evidence="18">
    <location>
        <begin position="384"/>
        <end position="466"/>
    </location>
</feature>
<evidence type="ECO:0000313" key="20">
    <source>
        <dbReference type="Proteomes" id="UP000243426"/>
    </source>
</evidence>
<dbReference type="NCBIfam" id="TIGR01007">
    <property type="entry name" value="eps_fam"/>
    <property type="match status" value="1"/>
</dbReference>
<evidence type="ECO:0000256" key="5">
    <source>
        <dbReference type="ARBA" id="ARBA00022679"/>
    </source>
</evidence>
<comment type="subcellular location">
    <subcellularLocation>
        <location evidence="1">Cell inner membrane</location>
        <topology evidence="1">Multi-pass membrane protein</topology>
    </subcellularLocation>
</comment>
<gene>
    <name evidence="19" type="ORF">SAMN05216198_1975</name>
</gene>
<evidence type="ECO:0000256" key="3">
    <source>
        <dbReference type="ARBA" id="ARBA00022475"/>
    </source>
</evidence>
<sequence length="739" mass="80164">MQNPPVAAPQKTSDEIDLLALLGALLDNKSIIIACTAFFAVVGVIYAVLATPVYVASAMVQIEQKSSGVGSLIGDSEIFPTSSAAATEIELLKSRQVIGQAVDNLKLTTVAQPKLFPVIGSFKSRRFQPTTDNPVATPFLGFDSFAWGGEHLEVFQLEVPPSFIGATLILTAGENDSYTLSNADGDPLLTGTIGEAVEQDGFKVQVAALTARPGTEFRIVKRDQLGAILGLQGAIQVSEKGKDSGILTLSLESPAPDYAINVLNEVSRLYLRQNIERKSAEAQQSLEFLTDQIPQVRKELERAENALNQYQASAGSVDISIETQSILSQVVELESEISGLTLKREELQRRFTKDHPSYQALMSQMAQLQSRRDRMLQEVGGLPETQQELLRLARDVQVSTEIYTQMLNKSQELDIMRAGTVGNVRIIDDAVVNTAQPVKPKKGVIIAIATLLGLTLGLAIALLRHALNRGIENPELIEQLGLPVYASVPFSKDQEVMERSFKGKPGHVQGSHLLAATNPADLSIEALRSLRTSLHFAMMEAKNNILMISGPSPGVGKSFVSANLAAIVAQSGQKVLLIDGDMRKGYLHKLISTTPDSGLSGLLVHTHTLADVIHKTEVEGMHFISRGTIPPNPSELLMHSNFQTLLDQLSKMYDLVIVDTPPILAVTDAALVGRLAGTSLIVTRFGLNPVKEVELTVQRFRNNGIEIKGAIFNAVEKKAAAYGYGNYGYYQYEYKSDAK</sequence>
<name>A0A1H1SA72_9GAMM</name>
<dbReference type="InterPro" id="IPR032807">
    <property type="entry name" value="GNVR"/>
</dbReference>
<dbReference type="GO" id="GO:0004713">
    <property type="term" value="F:protein tyrosine kinase activity"/>
    <property type="evidence" value="ECO:0007669"/>
    <property type="project" value="UniProtKB-KW"/>
</dbReference>
<evidence type="ECO:0000259" key="18">
    <source>
        <dbReference type="Pfam" id="PF13807"/>
    </source>
</evidence>
<dbReference type="SUPFAM" id="SSF52540">
    <property type="entry name" value="P-loop containing nucleoside triphosphate hydrolases"/>
    <property type="match status" value="1"/>
</dbReference>
<evidence type="ECO:0000256" key="6">
    <source>
        <dbReference type="ARBA" id="ARBA00022692"/>
    </source>
</evidence>
<dbReference type="STRING" id="797277.SAMN05216198_1975"/>
<keyword evidence="5" id="KW-0808">Transferase</keyword>
<feature type="domain" description="AAA" evidence="17">
    <location>
        <begin position="552"/>
        <end position="671"/>
    </location>
</feature>
<dbReference type="Pfam" id="PF02706">
    <property type="entry name" value="Wzz"/>
    <property type="match status" value="1"/>
</dbReference>
<dbReference type="AlphaFoldDB" id="A0A1H1SA72"/>
<evidence type="ECO:0000313" key="19">
    <source>
        <dbReference type="EMBL" id="SDS44875.1"/>
    </source>
</evidence>
<evidence type="ECO:0000256" key="7">
    <source>
        <dbReference type="ARBA" id="ARBA00022741"/>
    </source>
</evidence>
<keyword evidence="12" id="KW-0829">Tyrosine-protein kinase</keyword>
<feature type="coiled-coil region" evidence="14">
    <location>
        <begin position="272"/>
        <end position="378"/>
    </location>
</feature>
<keyword evidence="20" id="KW-1185">Reference proteome</keyword>
<feature type="domain" description="Polysaccharide chain length determinant N-terminal" evidence="16">
    <location>
        <begin position="14"/>
        <end position="105"/>
    </location>
</feature>
<keyword evidence="14" id="KW-0175">Coiled coil</keyword>
<dbReference type="InterPro" id="IPR050445">
    <property type="entry name" value="Bact_polysacc_biosynth/exp"/>
</dbReference>
<dbReference type="CDD" id="cd05387">
    <property type="entry name" value="BY-kinase"/>
    <property type="match status" value="1"/>
</dbReference>
<dbReference type="GO" id="GO:0042802">
    <property type="term" value="F:identical protein binding"/>
    <property type="evidence" value="ECO:0007669"/>
    <property type="project" value="UniProtKB-ARBA"/>
</dbReference>
<dbReference type="InterPro" id="IPR005702">
    <property type="entry name" value="Wzc-like_C"/>
</dbReference>
<dbReference type="Pfam" id="PF13614">
    <property type="entry name" value="AAA_31"/>
    <property type="match status" value="1"/>
</dbReference>
<keyword evidence="9" id="KW-0067">ATP-binding</keyword>
<dbReference type="InterPro" id="IPR003856">
    <property type="entry name" value="LPS_length_determ_N"/>
</dbReference>
<evidence type="ECO:0000256" key="9">
    <source>
        <dbReference type="ARBA" id="ARBA00022840"/>
    </source>
</evidence>
<accession>A0A1H1SA72</accession>
<dbReference type="EMBL" id="LT629748">
    <property type="protein sequence ID" value="SDS44875.1"/>
    <property type="molecule type" value="Genomic_DNA"/>
</dbReference>
<keyword evidence="6 15" id="KW-0812">Transmembrane</keyword>
<dbReference type="Pfam" id="PF23607">
    <property type="entry name" value="WZC_N"/>
    <property type="match status" value="1"/>
</dbReference>
<evidence type="ECO:0000256" key="2">
    <source>
        <dbReference type="ARBA" id="ARBA00008883"/>
    </source>
</evidence>
<evidence type="ECO:0000256" key="12">
    <source>
        <dbReference type="ARBA" id="ARBA00023137"/>
    </source>
</evidence>
<evidence type="ECO:0000259" key="17">
    <source>
        <dbReference type="Pfam" id="PF13614"/>
    </source>
</evidence>
<dbReference type="Proteomes" id="UP000243426">
    <property type="component" value="Chromosome I"/>
</dbReference>
<evidence type="ECO:0000256" key="8">
    <source>
        <dbReference type="ARBA" id="ARBA00022777"/>
    </source>
</evidence>
<evidence type="ECO:0000256" key="10">
    <source>
        <dbReference type="ARBA" id="ARBA00022989"/>
    </source>
</evidence>
<keyword evidence="7" id="KW-0547">Nucleotide-binding</keyword>
<dbReference type="Gene3D" id="3.40.50.300">
    <property type="entry name" value="P-loop containing nucleotide triphosphate hydrolases"/>
    <property type="match status" value="1"/>
</dbReference>
<keyword evidence="8 19" id="KW-0418">Kinase</keyword>
<protein>
    <submittedName>
        <fullName evidence="19">Tyrosine-protein kinase Etk/Wzc</fullName>
    </submittedName>
</protein>
<feature type="transmembrane region" description="Helical" evidence="15">
    <location>
        <begin position="444"/>
        <end position="463"/>
    </location>
</feature>
<dbReference type="PANTHER" id="PTHR32309">
    <property type="entry name" value="TYROSINE-PROTEIN KINASE"/>
    <property type="match status" value="1"/>
</dbReference>
<dbReference type="InterPro" id="IPR025669">
    <property type="entry name" value="AAA_dom"/>
</dbReference>
<evidence type="ECO:0000256" key="1">
    <source>
        <dbReference type="ARBA" id="ARBA00004429"/>
    </source>
</evidence>
<evidence type="ECO:0000256" key="14">
    <source>
        <dbReference type="SAM" id="Coils"/>
    </source>
</evidence>
<evidence type="ECO:0000259" key="16">
    <source>
        <dbReference type="Pfam" id="PF02706"/>
    </source>
</evidence>
<dbReference type="RefSeq" id="WP_090273143.1">
    <property type="nucleotide sequence ID" value="NZ_LT629748.1"/>
</dbReference>
<dbReference type="GO" id="GO:0005886">
    <property type="term" value="C:plasma membrane"/>
    <property type="evidence" value="ECO:0007669"/>
    <property type="project" value="UniProtKB-SubCell"/>
</dbReference>
<dbReference type="InterPro" id="IPR027417">
    <property type="entry name" value="P-loop_NTPase"/>
</dbReference>
<dbReference type="Pfam" id="PF13807">
    <property type="entry name" value="GNVR"/>
    <property type="match status" value="1"/>
</dbReference>
<dbReference type="GO" id="GO:0005524">
    <property type="term" value="F:ATP binding"/>
    <property type="evidence" value="ECO:0007669"/>
    <property type="project" value="UniProtKB-KW"/>
</dbReference>
<evidence type="ECO:0000256" key="4">
    <source>
        <dbReference type="ARBA" id="ARBA00022519"/>
    </source>
</evidence>
<dbReference type="OrthoDB" id="9775724at2"/>
<dbReference type="FunFam" id="3.40.50.300:FF:000527">
    <property type="entry name" value="Tyrosine-protein kinase etk"/>
    <property type="match status" value="1"/>
</dbReference>
<evidence type="ECO:0000256" key="15">
    <source>
        <dbReference type="SAM" id="Phobius"/>
    </source>
</evidence>
<proteinExistence type="inferred from homology"/>